<evidence type="ECO:0000313" key="10">
    <source>
        <dbReference type="EMBL" id="GAJ91146.1"/>
    </source>
</evidence>
<feature type="transmembrane region" description="Helical" evidence="8">
    <location>
        <begin position="82"/>
        <end position="103"/>
    </location>
</feature>
<evidence type="ECO:0000313" key="11">
    <source>
        <dbReference type="Proteomes" id="UP000026941"/>
    </source>
</evidence>
<dbReference type="NCBIfam" id="NF037955">
    <property type="entry name" value="mfs"/>
    <property type="match status" value="1"/>
</dbReference>
<feature type="transmembrane region" description="Helical" evidence="8">
    <location>
        <begin position="278"/>
        <end position="298"/>
    </location>
</feature>
<dbReference type="GO" id="GO:0015528">
    <property type="term" value="F:lactose:proton symporter activity"/>
    <property type="evidence" value="ECO:0007669"/>
    <property type="project" value="TreeGrafter"/>
</dbReference>
<dbReference type="Proteomes" id="UP000026941">
    <property type="component" value="Unassembled WGS sequence"/>
</dbReference>
<keyword evidence="6 8" id="KW-1133">Transmembrane helix</keyword>
<feature type="transmembrane region" description="Helical" evidence="8">
    <location>
        <begin position="21"/>
        <end position="43"/>
    </location>
</feature>
<dbReference type="PANTHER" id="PTHR23522">
    <property type="entry name" value="BLL5896 PROTEIN"/>
    <property type="match status" value="1"/>
</dbReference>
<dbReference type="GO" id="GO:0030395">
    <property type="term" value="F:lactose binding"/>
    <property type="evidence" value="ECO:0007669"/>
    <property type="project" value="TreeGrafter"/>
</dbReference>
<evidence type="ECO:0000256" key="5">
    <source>
        <dbReference type="ARBA" id="ARBA00022692"/>
    </source>
</evidence>
<feature type="transmembrane region" description="Helical" evidence="8">
    <location>
        <begin position="109"/>
        <end position="134"/>
    </location>
</feature>
<dbReference type="Pfam" id="PF12832">
    <property type="entry name" value="MFS_1_like"/>
    <property type="match status" value="1"/>
</dbReference>
<evidence type="ECO:0000256" key="7">
    <source>
        <dbReference type="ARBA" id="ARBA00023136"/>
    </source>
</evidence>
<keyword evidence="5 8" id="KW-0812">Transmembrane</keyword>
<keyword evidence="3" id="KW-1003">Cell membrane</keyword>
<feature type="transmembrane region" description="Helical" evidence="8">
    <location>
        <begin position="55"/>
        <end position="75"/>
    </location>
</feature>
<sequence length="407" mass="44634">MIPATKSLQGEAAPPYFRLRTALSYCAPLIVNGIALPFFPVWLAGLNFSDREIGLILAVPMVVRVLVVPIVGMLADRVQERATVLFWSGALSLLTAIALYWTSDFWPVLLVYGIQGATYAPYVPIVESIAVSGVRRWGFDYGSMRVWGSIAFIVSTLIGGQMIGKWGGTTVLPAMVAGFVLTTLMAFFCPRIGPTRRRHHQPIDLQAPTGSSLRSPQLLVTMIGVSVQQSSHAMMYTFASIYWRELGFSGTQIAVLWCIGVAAEVMVFFMSRMLGRRFSAWTLIFFGSAVCVVRWILFPINLGFAGYFMLQCFHACTFACVHTGIQRRIVASVQETQEASAQGTYFFYNGMFLGLMTLASGYLYAWLGLSSYYIMSGVAAFGLAMVVFARSLQPRSSSVGGRASEAS</sequence>
<evidence type="ECO:0000256" key="1">
    <source>
        <dbReference type="ARBA" id="ARBA00004429"/>
    </source>
</evidence>
<dbReference type="GO" id="GO:0005886">
    <property type="term" value="C:plasma membrane"/>
    <property type="evidence" value="ECO:0007669"/>
    <property type="project" value="UniProtKB-SubCell"/>
</dbReference>
<evidence type="ECO:0000256" key="6">
    <source>
        <dbReference type="ARBA" id="ARBA00022989"/>
    </source>
</evidence>
<feature type="transmembrane region" description="Helical" evidence="8">
    <location>
        <begin position="170"/>
        <end position="189"/>
    </location>
</feature>
<feature type="domain" description="Major facilitator superfamily associated" evidence="9">
    <location>
        <begin position="33"/>
        <end position="373"/>
    </location>
</feature>
<dbReference type="Gene3D" id="1.20.1250.20">
    <property type="entry name" value="MFS general substrate transporter like domains"/>
    <property type="match status" value="2"/>
</dbReference>
<feature type="transmembrane region" description="Helical" evidence="8">
    <location>
        <begin position="372"/>
        <end position="392"/>
    </location>
</feature>
<feature type="transmembrane region" description="Helical" evidence="8">
    <location>
        <begin position="346"/>
        <end position="366"/>
    </location>
</feature>
<dbReference type="InterPro" id="IPR036259">
    <property type="entry name" value="MFS_trans_sf"/>
</dbReference>
<comment type="subcellular location">
    <subcellularLocation>
        <location evidence="1">Cell inner membrane</location>
        <topology evidence="1">Multi-pass membrane protein</topology>
    </subcellularLocation>
</comment>
<keyword evidence="4" id="KW-0997">Cell inner membrane</keyword>
<evidence type="ECO:0000256" key="3">
    <source>
        <dbReference type="ARBA" id="ARBA00022475"/>
    </source>
</evidence>
<feature type="transmembrane region" description="Helical" evidence="8">
    <location>
        <begin position="146"/>
        <end position="164"/>
    </location>
</feature>
<dbReference type="PIRSF" id="PIRSF004925">
    <property type="entry name" value="HcaT"/>
    <property type="match status" value="1"/>
</dbReference>
<evidence type="ECO:0000256" key="8">
    <source>
        <dbReference type="SAM" id="Phobius"/>
    </source>
</evidence>
<dbReference type="InterPro" id="IPR024989">
    <property type="entry name" value="MFS_assoc_dom"/>
</dbReference>
<comment type="caution">
    <text evidence="10">The sequence shown here is derived from an EMBL/GenBank/DDBJ whole genome shotgun (WGS) entry which is preliminary data.</text>
</comment>
<protein>
    <submittedName>
        <fullName evidence="10">Major facilitator superfamily transporter</fullName>
    </submittedName>
</protein>
<dbReference type="InterPro" id="IPR026032">
    <property type="entry name" value="HcaT-like"/>
</dbReference>
<evidence type="ECO:0000256" key="2">
    <source>
        <dbReference type="ARBA" id="ARBA00022448"/>
    </source>
</evidence>
<reference evidence="10 11" key="1">
    <citation type="submission" date="2014-05" db="EMBL/GenBank/DDBJ databases">
        <title>Whole genome shotgun sequence of Rhizobium rhizogenes NBRC 13257.</title>
        <authorList>
            <person name="Katano-Makiyama Y."/>
            <person name="Hosoyama A."/>
            <person name="Hashimoto M."/>
            <person name="Hosoyama Y."/>
            <person name="Noguchi M."/>
            <person name="Tsuchikane K."/>
            <person name="Kimura A."/>
            <person name="Ohji S."/>
            <person name="Ichikawa N."/>
            <person name="Yamazoe A."/>
            <person name="Fujita N."/>
        </authorList>
    </citation>
    <scope>NUCLEOTIDE SEQUENCE [LARGE SCALE GENOMIC DNA]</scope>
    <source>
        <strain evidence="10 11">NBRC 13257</strain>
    </source>
</reference>
<dbReference type="EMBL" id="BAYX01000001">
    <property type="protein sequence ID" value="GAJ91146.1"/>
    <property type="molecule type" value="Genomic_DNA"/>
</dbReference>
<evidence type="ECO:0000259" key="9">
    <source>
        <dbReference type="Pfam" id="PF12832"/>
    </source>
</evidence>
<feature type="transmembrane region" description="Helical" evidence="8">
    <location>
        <begin position="249"/>
        <end position="271"/>
    </location>
</feature>
<keyword evidence="2" id="KW-0813">Transport</keyword>
<dbReference type="PANTHER" id="PTHR23522:SF10">
    <property type="entry name" value="3-PHENYLPROPIONIC ACID TRANSPORTER-RELATED"/>
    <property type="match status" value="1"/>
</dbReference>
<accession>A0AA87Q221</accession>
<evidence type="ECO:0000256" key="4">
    <source>
        <dbReference type="ARBA" id="ARBA00022519"/>
    </source>
</evidence>
<dbReference type="SUPFAM" id="SSF103473">
    <property type="entry name" value="MFS general substrate transporter"/>
    <property type="match status" value="1"/>
</dbReference>
<dbReference type="AlphaFoldDB" id="A0AA87Q221"/>
<gene>
    <name evidence="10" type="ORF">RRH01S_01_06200</name>
</gene>
<dbReference type="RefSeq" id="WP_007696452.1">
    <property type="nucleotide sequence ID" value="NZ_BAYX01000001.1"/>
</dbReference>
<proteinExistence type="predicted"/>
<organism evidence="10 11">
    <name type="scientific">Rhizobium rhizogenes NBRC 13257</name>
    <dbReference type="NCBI Taxonomy" id="1220581"/>
    <lineage>
        <taxon>Bacteria</taxon>
        <taxon>Pseudomonadati</taxon>
        <taxon>Pseudomonadota</taxon>
        <taxon>Alphaproteobacteria</taxon>
        <taxon>Hyphomicrobiales</taxon>
        <taxon>Rhizobiaceae</taxon>
        <taxon>Rhizobium/Agrobacterium group</taxon>
        <taxon>Rhizobium</taxon>
    </lineage>
</organism>
<name>A0AA87Q221_RHIRH</name>
<keyword evidence="7 8" id="KW-0472">Membrane</keyword>